<keyword evidence="2" id="KW-1185">Reference proteome</keyword>
<dbReference type="Proteomes" id="UP000765509">
    <property type="component" value="Unassembled WGS sequence"/>
</dbReference>
<evidence type="ECO:0000313" key="1">
    <source>
        <dbReference type="EMBL" id="MBW0477467.1"/>
    </source>
</evidence>
<dbReference type="AlphaFoldDB" id="A0A9Q3C746"/>
<name>A0A9Q3C746_9BASI</name>
<organism evidence="1 2">
    <name type="scientific">Austropuccinia psidii MF-1</name>
    <dbReference type="NCBI Taxonomy" id="1389203"/>
    <lineage>
        <taxon>Eukaryota</taxon>
        <taxon>Fungi</taxon>
        <taxon>Dikarya</taxon>
        <taxon>Basidiomycota</taxon>
        <taxon>Pucciniomycotina</taxon>
        <taxon>Pucciniomycetes</taxon>
        <taxon>Pucciniales</taxon>
        <taxon>Sphaerophragmiaceae</taxon>
        <taxon>Austropuccinia</taxon>
    </lineage>
</organism>
<dbReference type="EMBL" id="AVOT02004824">
    <property type="protein sequence ID" value="MBW0477467.1"/>
    <property type="molecule type" value="Genomic_DNA"/>
</dbReference>
<feature type="non-terminal residue" evidence="1">
    <location>
        <position position="1"/>
    </location>
</feature>
<sequence length="99" mass="11059">DKMIIARICPIAHQGGYALAMNYANWVSFADIITTSTQTQLPSKKTIPKPTLCEMRNVSAAELYKPFAVLQLFLSTPLISRRDASFCQGINWQDNHAQS</sequence>
<accession>A0A9Q3C746</accession>
<proteinExistence type="predicted"/>
<reference evidence="1" key="1">
    <citation type="submission" date="2021-03" db="EMBL/GenBank/DDBJ databases">
        <title>Draft genome sequence of rust myrtle Austropuccinia psidii MF-1, a brazilian biotype.</title>
        <authorList>
            <person name="Quecine M.C."/>
            <person name="Pachon D.M.R."/>
            <person name="Bonatelli M.L."/>
            <person name="Correr F.H."/>
            <person name="Franceschini L.M."/>
            <person name="Leite T.F."/>
            <person name="Margarido G.R.A."/>
            <person name="Almeida C.A."/>
            <person name="Ferrarezi J.A."/>
            <person name="Labate C.A."/>
        </authorList>
    </citation>
    <scope>NUCLEOTIDE SEQUENCE</scope>
    <source>
        <strain evidence="1">MF-1</strain>
    </source>
</reference>
<evidence type="ECO:0000313" key="2">
    <source>
        <dbReference type="Proteomes" id="UP000765509"/>
    </source>
</evidence>
<comment type="caution">
    <text evidence="1">The sequence shown here is derived from an EMBL/GenBank/DDBJ whole genome shotgun (WGS) entry which is preliminary data.</text>
</comment>
<gene>
    <name evidence="1" type="ORF">O181_017182</name>
</gene>
<protein>
    <submittedName>
        <fullName evidence="1">Uncharacterized protein</fullName>
    </submittedName>
</protein>